<evidence type="ECO:0000313" key="2">
    <source>
        <dbReference type="EMBL" id="AHG18378.1"/>
    </source>
</evidence>
<evidence type="ECO:0000259" key="1">
    <source>
        <dbReference type="Pfam" id="PF01425"/>
    </source>
</evidence>
<dbReference type="eggNOG" id="COG0154">
    <property type="taxonomic scope" value="Bacteria"/>
</dbReference>
<protein>
    <submittedName>
        <fullName evidence="2">Amidase</fullName>
    </submittedName>
</protein>
<sequence length="458" mass="49001">MDEKRLAHSGNTHDASYFAAQFRQGIVTPSDLLEQALALAKTLPEVFISLLPERARREAADATLRWQRGAPLSPLDGIPIAWKDLFDLAGSLTTAGSPTRLASPQASADAAIVSRLQAAGLVSLGKTNLSEFAYSGLGLNPYFGTPAIYDRHGIAHVPGGSSSGAGCAVKLGVVPIAMGTDTAGSVRIPAAFTGLIGYRSSRQRYSRHGVFPLAQSLDTLGPICRSVRDALALDRLLADAPAKQPTIPPHELVLRVDSEILNDQSVEPCVRQNLLEMLDKLTVGGVQIDLRPVATLHQSLRWIAQEGWPGAVEALALHRPLLEGSQAAHLDPRVHARLIAAGALPADLPQRFLQQRAHWQRQIRAELNGALLVTPTVAHVAPALAPLENDADLFARINLATLRLTMPGSLLDMPGIAMPTGQDQHGLATSLLLSLPTGDDQRLLNMALSIEQHITRQD</sequence>
<dbReference type="RefSeq" id="WP_024910932.1">
    <property type="nucleotide sequence ID" value="NZ_CP007044.2"/>
</dbReference>
<reference evidence="2 3" key="2">
    <citation type="submission" date="2015-03" db="EMBL/GenBank/DDBJ databases">
        <authorList>
            <person name="Chan K.-G."/>
        </authorList>
    </citation>
    <scope>NUCLEOTIDE SEQUENCE [LARGE SCALE GENOMIC DNA]</scope>
    <source>
        <strain evidence="2 3">RB-25</strain>
    </source>
</reference>
<dbReference type="PANTHER" id="PTHR11895">
    <property type="entry name" value="TRANSAMIDASE"/>
    <property type="match status" value="1"/>
</dbReference>
<reference evidence="2 3" key="1">
    <citation type="submission" date="2014-01" db="EMBL/GenBank/DDBJ databases">
        <title>Isolation of Serratia multitudinisentens RB-25 from Ex-Landfill site.</title>
        <authorList>
            <person name="Robson E.H.J."/>
        </authorList>
    </citation>
    <scope>NUCLEOTIDE SEQUENCE [LARGE SCALE GENOMIC DNA]</scope>
    <source>
        <strain evidence="2 3">RB-25</strain>
    </source>
</reference>
<evidence type="ECO:0000313" key="3">
    <source>
        <dbReference type="Proteomes" id="UP000019030"/>
    </source>
</evidence>
<name>W0L3R9_9GAMM</name>
<dbReference type="STRING" id="1441930.Z042_00990"/>
<dbReference type="EMBL" id="CP007044">
    <property type="protein sequence ID" value="AHG18378.1"/>
    <property type="molecule type" value="Genomic_DNA"/>
</dbReference>
<organism evidence="2 3">
    <name type="scientific">Chania multitudinisentens RB-25</name>
    <dbReference type="NCBI Taxonomy" id="1441930"/>
    <lineage>
        <taxon>Bacteria</taxon>
        <taxon>Pseudomonadati</taxon>
        <taxon>Pseudomonadota</taxon>
        <taxon>Gammaproteobacteria</taxon>
        <taxon>Enterobacterales</taxon>
        <taxon>Yersiniaceae</taxon>
        <taxon>Chania</taxon>
    </lineage>
</organism>
<dbReference type="PANTHER" id="PTHR11895:SF176">
    <property type="entry name" value="AMIDASE AMID-RELATED"/>
    <property type="match status" value="1"/>
</dbReference>
<dbReference type="HOGENOM" id="CLU_009600_0_3_6"/>
<dbReference type="SUPFAM" id="SSF75304">
    <property type="entry name" value="Amidase signature (AS) enzymes"/>
    <property type="match status" value="1"/>
</dbReference>
<proteinExistence type="predicted"/>
<gene>
    <name evidence="2" type="ORF">Z042_00990</name>
</gene>
<keyword evidence="3" id="KW-1185">Reference proteome</keyword>
<dbReference type="InterPro" id="IPR000120">
    <property type="entry name" value="Amidase"/>
</dbReference>
<dbReference type="PATRIC" id="fig|1441930.4.peg.206"/>
<dbReference type="KEGG" id="sfo:Z042_00990"/>
<dbReference type="InterPro" id="IPR023631">
    <property type="entry name" value="Amidase_dom"/>
</dbReference>
<dbReference type="Pfam" id="PF01425">
    <property type="entry name" value="Amidase"/>
    <property type="match status" value="1"/>
</dbReference>
<dbReference type="OrthoDB" id="9811471at2"/>
<dbReference type="NCBIfam" id="NF004766">
    <property type="entry name" value="PRK06102.1"/>
    <property type="match status" value="1"/>
</dbReference>
<feature type="domain" description="Amidase" evidence="1">
    <location>
        <begin position="46"/>
        <end position="444"/>
    </location>
</feature>
<dbReference type="Proteomes" id="UP000019030">
    <property type="component" value="Chromosome"/>
</dbReference>
<dbReference type="InterPro" id="IPR036928">
    <property type="entry name" value="AS_sf"/>
</dbReference>
<accession>W0L3R9</accession>
<dbReference type="AlphaFoldDB" id="W0L3R9"/>
<dbReference type="GO" id="GO:0003824">
    <property type="term" value="F:catalytic activity"/>
    <property type="evidence" value="ECO:0007669"/>
    <property type="project" value="InterPro"/>
</dbReference>
<dbReference type="Gene3D" id="3.90.1300.10">
    <property type="entry name" value="Amidase signature (AS) domain"/>
    <property type="match status" value="1"/>
</dbReference>